<dbReference type="Proteomes" id="UP000193560">
    <property type="component" value="Unassembled WGS sequence"/>
</dbReference>
<dbReference type="STRING" id="90262.A0A1X2IX76"/>
<dbReference type="OrthoDB" id="10254221at2759"/>
<dbReference type="PANTHER" id="PTHR43162">
    <property type="match status" value="1"/>
</dbReference>
<dbReference type="SUPFAM" id="SSF51735">
    <property type="entry name" value="NAD(P)-binding Rossmann-fold domains"/>
    <property type="match status" value="1"/>
</dbReference>
<protein>
    <recommendedName>
        <fullName evidence="1">NAD(P)-binding domain-containing protein</fullName>
    </recommendedName>
</protein>
<dbReference type="EMBL" id="MCGE01000002">
    <property type="protein sequence ID" value="ORZ23929.1"/>
    <property type="molecule type" value="Genomic_DNA"/>
</dbReference>
<keyword evidence="3" id="KW-1185">Reference proteome</keyword>
<name>A0A1X2IX76_9FUNG</name>
<dbReference type="InterPro" id="IPR016040">
    <property type="entry name" value="NAD(P)-bd_dom"/>
</dbReference>
<accession>A0A1X2IX76</accession>
<comment type="caution">
    <text evidence="2">The sequence shown here is derived from an EMBL/GenBank/DDBJ whole genome shotgun (WGS) entry which is preliminary data.</text>
</comment>
<dbReference type="AlphaFoldDB" id="A0A1X2IX76"/>
<reference evidence="2 3" key="1">
    <citation type="submission" date="2016-07" db="EMBL/GenBank/DDBJ databases">
        <title>Pervasive Adenine N6-methylation of Active Genes in Fungi.</title>
        <authorList>
            <consortium name="DOE Joint Genome Institute"/>
            <person name="Mondo S.J."/>
            <person name="Dannebaum R.O."/>
            <person name="Kuo R.C."/>
            <person name="Labutti K."/>
            <person name="Haridas S."/>
            <person name="Kuo A."/>
            <person name="Salamov A."/>
            <person name="Ahrendt S.R."/>
            <person name="Lipzen A."/>
            <person name="Sullivan W."/>
            <person name="Andreopoulos W.B."/>
            <person name="Clum A."/>
            <person name="Lindquist E."/>
            <person name="Daum C."/>
            <person name="Ramamoorthy G.K."/>
            <person name="Gryganskyi A."/>
            <person name="Culley D."/>
            <person name="Magnuson J.K."/>
            <person name="James T.Y."/>
            <person name="O'Malley M.A."/>
            <person name="Stajich J.E."/>
            <person name="Spatafora J.W."/>
            <person name="Visel A."/>
            <person name="Grigoriev I.V."/>
        </authorList>
    </citation>
    <scope>NUCLEOTIDE SEQUENCE [LARGE SCALE GENOMIC DNA]</scope>
    <source>
        <strain evidence="2 3">NRRL 1336</strain>
    </source>
</reference>
<organism evidence="2 3">
    <name type="scientific">Absidia repens</name>
    <dbReference type="NCBI Taxonomy" id="90262"/>
    <lineage>
        <taxon>Eukaryota</taxon>
        <taxon>Fungi</taxon>
        <taxon>Fungi incertae sedis</taxon>
        <taxon>Mucoromycota</taxon>
        <taxon>Mucoromycotina</taxon>
        <taxon>Mucoromycetes</taxon>
        <taxon>Mucorales</taxon>
        <taxon>Cunninghamellaceae</taxon>
        <taxon>Absidia</taxon>
    </lineage>
</organism>
<feature type="domain" description="NAD(P)-binding" evidence="1">
    <location>
        <begin position="28"/>
        <end position="142"/>
    </location>
</feature>
<gene>
    <name evidence="2" type="ORF">BCR42DRAFT_401861</name>
</gene>
<dbReference type="InterPro" id="IPR051604">
    <property type="entry name" value="Ergot_Alk_Oxidoreductase"/>
</dbReference>
<dbReference type="PANTHER" id="PTHR43162:SF1">
    <property type="entry name" value="PRESTALK A DIFFERENTIATION PROTEIN A"/>
    <property type="match status" value="1"/>
</dbReference>
<dbReference type="InterPro" id="IPR036291">
    <property type="entry name" value="NAD(P)-bd_dom_sf"/>
</dbReference>
<evidence type="ECO:0000313" key="3">
    <source>
        <dbReference type="Proteomes" id="UP000193560"/>
    </source>
</evidence>
<sequence>MLLITEADQYMGYSIACHLGRFAALRSNIRLMCQTKKTCLNFEKKGMDVQVVDYTHPHHLSLALRGVDHIILAIGHDHNRVDMAKRLIQMAVQSGIQSIIVISHVGAVSPYHDSLKQYAEIEQLVIDTECQWTILRPDWVNQNFHLWAPFIEKHRHLPLPVPDDAEMCPIDITDICKVVEQLVTHQQQQVGGKMEEARKWKSALNDEHDGQVYTLTGSQTASPKAMVQMLSQATGYTKMEYKWTRPMDLAYYFEELKRDIWFDARLKQENAQIYHDDFTTFNYRSKAFAAPSRTQIQTMLDYFDWIHKTSSSIVVPHAPMITSLPCRPLRKFFQENANTFKPRV</sequence>
<dbReference type="Pfam" id="PF13460">
    <property type="entry name" value="NAD_binding_10"/>
    <property type="match status" value="1"/>
</dbReference>
<proteinExistence type="predicted"/>
<evidence type="ECO:0000313" key="2">
    <source>
        <dbReference type="EMBL" id="ORZ23929.1"/>
    </source>
</evidence>
<evidence type="ECO:0000259" key="1">
    <source>
        <dbReference type="Pfam" id="PF13460"/>
    </source>
</evidence>
<dbReference type="Gene3D" id="3.40.50.720">
    <property type="entry name" value="NAD(P)-binding Rossmann-like Domain"/>
    <property type="match status" value="1"/>
</dbReference>